<keyword evidence="1" id="KW-1133">Transmembrane helix</keyword>
<feature type="transmembrane region" description="Helical" evidence="1">
    <location>
        <begin position="37"/>
        <end position="58"/>
    </location>
</feature>
<dbReference type="RefSeq" id="WP_344259430.1">
    <property type="nucleotide sequence ID" value="NZ_BAAAMJ010000010.1"/>
</dbReference>
<dbReference type="EMBL" id="BAAAMJ010000010">
    <property type="protein sequence ID" value="GAA1903410.1"/>
    <property type="molecule type" value="Genomic_DNA"/>
</dbReference>
<keyword evidence="1" id="KW-0472">Membrane</keyword>
<keyword evidence="1" id="KW-0812">Transmembrane</keyword>
<proteinExistence type="predicted"/>
<evidence type="ECO:0000313" key="3">
    <source>
        <dbReference type="Proteomes" id="UP001501303"/>
    </source>
</evidence>
<reference evidence="2 3" key="1">
    <citation type="journal article" date="2019" name="Int. J. Syst. Evol. Microbiol.">
        <title>The Global Catalogue of Microorganisms (GCM) 10K type strain sequencing project: providing services to taxonomists for standard genome sequencing and annotation.</title>
        <authorList>
            <consortium name="The Broad Institute Genomics Platform"/>
            <consortium name="The Broad Institute Genome Sequencing Center for Infectious Disease"/>
            <person name="Wu L."/>
            <person name="Ma J."/>
        </authorList>
    </citation>
    <scope>NUCLEOTIDE SEQUENCE [LARGE SCALE GENOMIC DNA]</scope>
    <source>
        <strain evidence="2 3">JCM 13581</strain>
    </source>
</reference>
<protein>
    <recommendedName>
        <fullName evidence="4">Flp family type IVb pilin</fullName>
    </recommendedName>
</protein>
<comment type="caution">
    <text evidence="2">The sequence shown here is derived from an EMBL/GenBank/DDBJ whole genome shotgun (WGS) entry which is preliminary data.</text>
</comment>
<name>A0ABN2NVI7_9ACTN</name>
<organism evidence="2 3">
    <name type="scientific">Streptomyces sodiiphilus</name>
    <dbReference type="NCBI Taxonomy" id="226217"/>
    <lineage>
        <taxon>Bacteria</taxon>
        <taxon>Bacillati</taxon>
        <taxon>Actinomycetota</taxon>
        <taxon>Actinomycetes</taxon>
        <taxon>Kitasatosporales</taxon>
        <taxon>Streptomycetaceae</taxon>
        <taxon>Streptomyces</taxon>
    </lineage>
</organism>
<sequence>MFRFLTDSHPSTQFLAAFLRGRVQRARSGELDRGASAIEWVIIAAVVVGIVAGVAAVIMNALGSRAESVSDCIEGVRGANSGC</sequence>
<accession>A0ABN2NVI7</accession>
<evidence type="ECO:0008006" key="4">
    <source>
        <dbReference type="Google" id="ProtNLM"/>
    </source>
</evidence>
<dbReference type="Proteomes" id="UP001501303">
    <property type="component" value="Unassembled WGS sequence"/>
</dbReference>
<gene>
    <name evidence="2" type="ORF">GCM10009716_11750</name>
</gene>
<keyword evidence="3" id="KW-1185">Reference proteome</keyword>
<evidence type="ECO:0000256" key="1">
    <source>
        <dbReference type="SAM" id="Phobius"/>
    </source>
</evidence>
<evidence type="ECO:0000313" key="2">
    <source>
        <dbReference type="EMBL" id="GAA1903410.1"/>
    </source>
</evidence>